<comment type="caution">
    <text evidence="8">The sequence shown here is derived from an EMBL/GenBank/DDBJ whole genome shotgun (WGS) entry which is preliminary data.</text>
</comment>
<dbReference type="InterPro" id="IPR000917">
    <property type="entry name" value="Sulfatase_N"/>
</dbReference>
<keyword evidence="6" id="KW-0106">Calcium</keyword>
<dbReference type="Gene3D" id="3.40.720.10">
    <property type="entry name" value="Alkaline Phosphatase, subunit A"/>
    <property type="match status" value="1"/>
</dbReference>
<organism evidence="8 9">
    <name type="scientific">Arenibacter aquaticus</name>
    <dbReference type="NCBI Taxonomy" id="2489054"/>
    <lineage>
        <taxon>Bacteria</taxon>
        <taxon>Pseudomonadati</taxon>
        <taxon>Bacteroidota</taxon>
        <taxon>Flavobacteriia</taxon>
        <taxon>Flavobacteriales</taxon>
        <taxon>Flavobacteriaceae</taxon>
        <taxon>Arenibacter</taxon>
    </lineage>
</organism>
<keyword evidence="3" id="KW-0479">Metal-binding</keyword>
<dbReference type="InterPro" id="IPR017850">
    <property type="entry name" value="Alkaline_phosphatase_core_sf"/>
</dbReference>
<gene>
    <name evidence="8" type="ORF">EHW67_14945</name>
</gene>
<keyword evidence="4" id="KW-0732">Signal</keyword>
<dbReference type="RefSeq" id="WP_126163181.1">
    <property type="nucleotide sequence ID" value="NZ_RQPJ01000014.1"/>
</dbReference>
<accession>A0A3S0D4N6</accession>
<proteinExistence type="inferred from homology"/>
<dbReference type="PROSITE" id="PS51257">
    <property type="entry name" value="PROKAR_LIPOPROTEIN"/>
    <property type="match status" value="1"/>
</dbReference>
<dbReference type="GO" id="GO:0004065">
    <property type="term" value="F:arylsulfatase activity"/>
    <property type="evidence" value="ECO:0007669"/>
    <property type="project" value="TreeGrafter"/>
</dbReference>
<dbReference type="Gene3D" id="3.30.1120.10">
    <property type="match status" value="1"/>
</dbReference>
<keyword evidence="9" id="KW-1185">Reference proteome</keyword>
<feature type="domain" description="Sulfatase N-terminal" evidence="7">
    <location>
        <begin position="34"/>
        <end position="375"/>
    </location>
</feature>
<evidence type="ECO:0000256" key="3">
    <source>
        <dbReference type="ARBA" id="ARBA00022723"/>
    </source>
</evidence>
<dbReference type="EMBL" id="RQPJ01000014">
    <property type="protein sequence ID" value="RTE52957.1"/>
    <property type="molecule type" value="Genomic_DNA"/>
</dbReference>
<evidence type="ECO:0000256" key="1">
    <source>
        <dbReference type="ARBA" id="ARBA00001913"/>
    </source>
</evidence>
<dbReference type="OrthoDB" id="9765065at2"/>
<name>A0A3S0D4N6_9FLAO</name>
<dbReference type="InterPro" id="IPR024607">
    <property type="entry name" value="Sulfatase_CS"/>
</dbReference>
<dbReference type="Proteomes" id="UP000267585">
    <property type="component" value="Unassembled WGS sequence"/>
</dbReference>
<dbReference type="AlphaFoldDB" id="A0A3S0D4N6"/>
<dbReference type="InterPro" id="IPR050738">
    <property type="entry name" value="Sulfatase"/>
</dbReference>
<evidence type="ECO:0000313" key="8">
    <source>
        <dbReference type="EMBL" id="RTE52957.1"/>
    </source>
</evidence>
<evidence type="ECO:0000256" key="4">
    <source>
        <dbReference type="ARBA" id="ARBA00022729"/>
    </source>
</evidence>
<dbReference type="PANTHER" id="PTHR42693:SF42">
    <property type="entry name" value="ARYLSULFATASE G"/>
    <property type="match status" value="1"/>
</dbReference>
<dbReference type="SUPFAM" id="SSF53649">
    <property type="entry name" value="Alkaline phosphatase-like"/>
    <property type="match status" value="1"/>
</dbReference>
<dbReference type="CDD" id="cd16144">
    <property type="entry name" value="ARS_like"/>
    <property type="match status" value="1"/>
</dbReference>
<dbReference type="GO" id="GO:0046872">
    <property type="term" value="F:metal ion binding"/>
    <property type="evidence" value="ECO:0007669"/>
    <property type="project" value="UniProtKB-KW"/>
</dbReference>
<dbReference type="FunFam" id="3.40.720.10:FF:000065">
    <property type="entry name" value="Arylsulfatase A"/>
    <property type="match status" value="1"/>
</dbReference>
<dbReference type="PANTHER" id="PTHR42693">
    <property type="entry name" value="ARYLSULFATASE FAMILY MEMBER"/>
    <property type="match status" value="1"/>
</dbReference>
<reference evidence="8 9" key="1">
    <citation type="submission" date="2018-11" db="EMBL/GenBank/DDBJ databases">
        <title>Arenibacter aquaticus sp.nov., a marine bacterium isolated from surface seawater in the South China Sea.</title>
        <authorList>
            <person name="Guo J."/>
            <person name="Sun J."/>
        </authorList>
    </citation>
    <scope>NUCLEOTIDE SEQUENCE [LARGE SCALE GENOMIC DNA]</scope>
    <source>
        <strain evidence="8 9">GUO666</strain>
    </source>
</reference>
<protein>
    <submittedName>
        <fullName evidence="8">DUF4976 domain-containing protein</fullName>
    </submittedName>
</protein>
<evidence type="ECO:0000256" key="5">
    <source>
        <dbReference type="ARBA" id="ARBA00022801"/>
    </source>
</evidence>
<evidence type="ECO:0000256" key="6">
    <source>
        <dbReference type="ARBA" id="ARBA00022837"/>
    </source>
</evidence>
<keyword evidence="5" id="KW-0378">Hydrolase</keyword>
<evidence type="ECO:0000259" key="7">
    <source>
        <dbReference type="Pfam" id="PF00884"/>
    </source>
</evidence>
<sequence length="532" mass="59248">MILPKLIANCVRCALIGMLVTGCQQQPESSNPRPNVVFILVDDLGLVDLGVTGSNYYETPNIDKLAKEGMVFTQGYAASRVCSPSRASIMTGKFTARHGITDWIGAASGEAWRSHNRHDKLLPAEYVHSLPANDVTLAEAFKNEGYKTFFAGKWHLGDEGSYPEDHGFQLNKGGWDKGSPIGGYFSPWKNPKLSNKEKGENLSMRLGKETASFIRKHKDSTFFAFLSFYAVHGPIQTTEEKWNKYRDKAQAQGLAEKGYKMERVLPIRQVQDNPIYAGLVESMDEAVGVVLNALKESGLDENTIVVFTSDNGGVASGDSFSTSNLPLRGGKGYQWEGGIREPYFIKVPWLKNGGSQSDIPVTGADFYPTLLDLVGAELLPQQHKDGISLKPILEGEQHNGNRPLYWHYPHYGNQGGNPSSIIREGNWKLIHYWEDGSEELYNLALDGGEQFNVIDKNPGVAKDMSEKLMGWLNEVGAKLPEKDPEYDAELAEKRHNTIVNDKWPALEAQRLKFLSEDFQPNEDWWGSKVTVD</sequence>
<evidence type="ECO:0000313" key="9">
    <source>
        <dbReference type="Proteomes" id="UP000267585"/>
    </source>
</evidence>
<evidence type="ECO:0000256" key="2">
    <source>
        <dbReference type="ARBA" id="ARBA00008779"/>
    </source>
</evidence>
<comment type="cofactor">
    <cofactor evidence="1">
        <name>Ca(2+)</name>
        <dbReference type="ChEBI" id="CHEBI:29108"/>
    </cofactor>
</comment>
<dbReference type="Pfam" id="PF00884">
    <property type="entry name" value="Sulfatase"/>
    <property type="match status" value="1"/>
</dbReference>
<comment type="similarity">
    <text evidence="2">Belongs to the sulfatase family.</text>
</comment>
<dbReference type="PROSITE" id="PS00149">
    <property type="entry name" value="SULFATASE_2"/>
    <property type="match status" value="1"/>
</dbReference>